<dbReference type="GO" id="GO:0003700">
    <property type="term" value="F:DNA-binding transcription factor activity"/>
    <property type="evidence" value="ECO:0007669"/>
    <property type="project" value="TreeGrafter"/>
</dbReference>
<accession>A0A1H8QS43</accession>
<evidence type="ECO:0000313" key="4">
    <source>
        <dbReference type="Proteomes" id="UP000198582"/>
    </source>
</evidence>
<dbReference type="GO" id="GO:0003677">
    <property type="term" value="F:DNA binding"/>
    <property type="evidence" value="ECO:0007669"/>
    <property type="project" value="UniProtKB-KW"/>
</dbReference>
<reference evidence="3 4" key="1">
    <citation type="submission" date="2016-10" db="EMBL/GenBank/DDBJ databases">
        <authorList>
            <person name="de Groot N.N."/>
        </authorList>
    </citation>
    <scope>NUCLEOTIDE SEQUENCE [LARGE SCALE GENOMIC DNA]</scope>
    <source>
        <strain evidence="3 4">DSM 44993</strain>
    </source>
</reference>
<dbReference type="PROSITE" id="PS50943">
    <property type="entry name" value="HTH_CROC1"/>
    <property type="match status" value="2"/>
</dbReference>
<dbReference type="AlphaFoldDB" id="A0A1H8QS43"/>
<organism evidence="3 4">
    <name type="scientific">Amycolatopsis saalfeldensis</name>
    <dbReference type="NCBI Taxonomy" id="394193"/>
    <lineage>
        <taxon>Bacteria</taxon>
        <taxon>Bacillati</taxon>
        <taxon>Actinomycetota</taxon>
        <taxon>Actinomycetes</taxon>
        <taxon>Pseudonocardiales</taxon>
        <taxon>Pseudonocardiaceae</taxon>
        <taxon>Amycolatopsis</taxon>
    </lineage>
</organism>
<dbReference type="EMBL" id="FOEF01000001">
    <property type="protein sequence ID" value="SEO56788.1"/>
    <property type="molecule type" value="Genomic_DNA"/>
</dbReference>
<proteinExistence type="predicted"/>
<name>A0A1H8QS43_9PSEU</name>
<evidence type="ECO:0000259" key="2">
    <source>
        <dbReference type="PROSITE" id="PS50943"/>
    </source>
</evidence>
<feature type="domain" description="HTH cro/C1-type" evidence="2">
    <location>
        <begin position="11"/>
        <end position="66"/>
    </location>
</feature>
<evidence type="ECO:0000256" key="1">
    <source>
        <dbReference type="ARBA" id="ARBA00023125"/>
    </source>
</evidence>
<dbReference type="InterPro" id="IPR050807">
    <property type="entry name" value="TransReg_Diox_bact_type"/>
</dbReference>
<dbReference type="PANTHER" id="PTHR46797:SF1">
    <property type="entry name" value="METHYLPHOSPHONATE SYNTHASE"/>
    <property type="match status" value="1"/>
</dbReference>
<dbReference type="Gene3D" id="1.10.260.40">
    <property type="entry name" value="lambda repressor-like DNA-binding domains"/>
    <property type="match status" value="2"/>
</dbReference>
<dbReference type="Pfam" id="PF01381">
    <property type="entry name" value="HTH_3"/>
    <property type="match status" value="2"/>
</dbReference>
<feature type="domain" description="HTH cro/C1-type" evidence="2">
    <location>
        <begin position="101"/>
        <end position="154"/>
    </location>
</feature>
<keyword evidence="1" id="KW-0238">DNA-binding</keyword>
<dbReference type="PANTHER" id="PTHR46797">
    <property type="entry name" value="HTH-TYPE TRANSCRIPTIONAL REGULATOR"/>
    <property type="match status" value="1"/>
</dbReference>
<protein>
    <submittedName>
        <fullName evidence="3">Transcriptional regulator, contains XRE-family HTH domain</fullName>
    </submittedName>
</protein>
<dbReference type="OrthoDB" id="6401124at2"/>
<evidence type="ECO:0000313" key="3">
    <source>
        <dbReference type="EMBL" id="SEO56788.1"/>
    </source>
</evidence>
<dbReference type="STRING" id="394193.SAMN04489732_101459"/>
<sequence>MGDVVSVGTVVRSRRQEMGLTLTAAARRCGIAKSTLSLIERDYTELVSLTKASTLARGLGLSPFVLPLLAAGTGDGKGYDSVPGLAATAAWPRSVCLGEEMYLRRVELRMTLAQLARACGMSEGHVGGIENGSRRPTIPALVKLADGVDVGRWLLVLLAVRDQKRREALRSGEVFAPVWRVRRESARMVESGLGVTRDV</sequence>
<dbReference type="RefSeq" id="WP_091611684.1">
    <property type="nucleotide sequence ID" value="NZ_FOEF01000001.1"/>
</dbReference>
<dbReference type="CDD" id="cd00093">
    <property type="entry name" value="HTH_XRE"/>
    <property type="match status" value="2"/>
</dbReference>
<dbReference type="SUPFAM" id="SSF47413">
    <property type="entry name" value="lambda repressor-like DNA-binding domains"/>
    <property type="match status" value="2"/>
</dbReference>
<dbReference type="InterPro" id="IPR010982">
    <property type="entry name" value="Lambda_DNA-bd_dom_sf"/>
</dbReference>
<dbReference type="SMART" id="SM00530">
    <property type="entry name" value="HTH_XRE"/>
    <property type="match status" value="2"/>
</dbReference>
<dbReference type="InterPro" id="IPR001387">
    <property type="entry name" value="Cro/C1-type_HTH"/>
</dbReference>
<keyword evidence="4" id="KW-1185">Reference proteome</keyword>
<dbReference type="GO" id="GO:0005829">
    <property type="term" value="C:cytosol"/>
    <property type="evidence" value="ECO:0007669"/>
    <property type="project" value="TreeGrafter"/>
</dbReference>
<dbReference type="Proteomes" id="UP000198582">
    <property type="component" value="Unassembled WGS sequence"/>
</dbReference>
<gene>
    <name evidence="3" type="ORF">SAMN04489732_101459</name>
</gene>